<dbReference type="RefSeq" id="WP_344323023.1">
    <property type="nucleotide sequence ID" value="NZ_BAAAPY010000001.1"/>
</dbReference>
<dbReference type="CDD" id="cd07905">
    <property type="entry name" value="Adenylation_DNA_ligase_LigC"/>
    <property type="match status" value="1"/>
</dbReference>
<dbReference type="CDD" id="cd07970">
    <property type="entry name" value="OBF_DNA_ligase_LigC"/>
    <property type="match status" value="1"/>
</dbReference>
<evidence type="ECO:0000256" key="1">
    <source>
        <dbReference type="ARBA" id="ARBA00007572"/>
    </source>
</evidence>
<dbReference type="Pfam" id="PF04679">
    <property type="entry name" value="DNA_ligase_A_C"/>
    <property type="match status" value="1"/>
</dbReference>
<dbReference type="Proteomes" id="UP001501480">
    <property type="component" value="Unassembled WGS sequence"/>
</dbReference>
<dbReference type="GO" id="GO:0016874">
    <property type="term" value="F:ligase activity"/>
    <property type="evidence" value="ECO:0007669"/>
    <property type="project" value="UniProtKB-KW"/>
</dbReference>
<dbReference type="InterPro" id="IPR012309">
    <property type="entry name" value="DNA_ligase_ATP-dep_C"/>
</dbReference>
<protein>
    <recommendedName>
        <fullName evidence="2">DNA ligase (ATP)</fullName>
        <ecNumber evidence="2">6.5.1.1</ecNumber>
    </recommendedName>
</protein>
<evidence type="ECO:0000259" key="5">
    <source>
        <dbReference type="PROSITE" id="PS50160"/>
    </source>
</evidence>
<dbReference type="InterPro" id="IPR050191">
    <property type="entry name" value="ATP-dep_DNA_ligase"/>
</dbReference>
<evidence type="ECO:0000256" key="2">
    <source>
        <dbReference type="ARBA" id="ARBA00012727"/>
    </source>
</evidence>
<dbReference type="EMBL" id="BAAAPY010000001">
    <property type="protein sequence ID" value="GAA2068857.1"/>
    <property type="molecule type" value="Genomic_DNA"/>
</dbReference>
<feature type="domain" description="ATP-dependent DNA ligase family profile" evidence="5">
    <location>
        <begin position="111"/>
        <end position="257"/>
    </location>
</feature>
<dbReference type="Gene3D" id="2.40.50.140">
    <property type="entry name" value="Nucleic acid-binding proteins"/>
    <property type="match status" value="1"/>
</dbReference>
<dbReference type="InterPro" id="IPR012340">
    <property type="entry name" value="NA-bd_OB-fold"/>
</dbReference>
<keyword evidence="3 6" id="KW-0436">Ligase</keyword>
<dbReference type="SUPFAM" id="SSF56091">
    <property type="entry name" value="DNA ligase/mRNA capping enzyme, catalytic domain"/>
    <property type="match status" value="1"/>
</dbReference>
<dbReference type="PROSITE" id="PS50160">
    <property type="entry name" value="DNA_LIGASE_A3"/>
    <property type="match status" value="1"/>
</dbReference>
<evidence type="ECO:0000256" key="3">
    <source>
        <dbReference type="ARBA" id="ARBA00022598"/>
    </source>
</evidence>
<dbReference type="InterPro" id="IPR012310">
    <property type="entry name" value="DNA_ligase_ATP-dep_cent"/>
</dbReference>
<gene>
    <name evidence="6" type="ORF">GCM10009821_01010</name>
</gene>
<dbReference type="NCBIfam" id="NF006078">
    <property type="entry name" value="PRK08224.1"/>
    <property type="match status" value="1"/>
</dbReference>
<accession>A0ABN2VPN2</accession>
<dbReference type="Pfam" id="PF01068">
    <property type="entry name" value="DNA_ligase_A_M"/>
    <property type="match status" value="1"/>
</dbReference>
<reference evidence="6 7" key="1">
    <citation type="journal article" date="2019" name="Int. J. Syst. Evol. Microbiol.">
        <title>The Global Catalogue of Microorganisms (GCM) 10K type strain sequencing project: providing services to taxonomists for standard genome sequencing and annotation.</title>
        <authorList>
            <consortium name="The Broad Institute Genomics Platform"/>
            <consortium name="The Broad Institute Genome Sequencing Center for Infectious Disease"/>
            <person name="Wu L."/>
            <person name="Ma J."/>
        </authorList>
    </citation>
    <scope>NUCLEOTIDE SEQUENCE [LARGE SCALE GENOMIC DNA]</scope>
    <source>
        <strain evidence="6 7">JCM 15749</strain>
    </source>
</reference>
<dbReference type="InterPro" id="IPR016059">
    <property type="entry name" value="DNA_ligase_ATP-dep_CS"/>
</dbReference>
<dbReference type="EC" id="6.5.1.1" evidence="2"/>
<keyword evidence="7" id="KW-1185">Reference proteome</keyword>
<dbReference type="PROSITE" id="PS00697">
    <property type="entry name" value="DNA_LIGASE_A1"/>
    <property type="match status" value="1"/>
</dbReference>
<proteinExistence type="inferred from homology"/>
<organism evidence="6 7">
    <name type="scientific">Aeromicrobium halocynthiae</name>
    <dbReference type="NCBI Taxonomy" id="560557"/>
    <lineage>
        <taxon>Bacteria</taxon>
        <taxon>Bacillati</taxon>
        <taxon>Actinomycetota</taxon>
        <taxon>Actinomycetes</taxon>
        <taxon>Propionibacteriales</taxon>
        <taxon>Nocardioidaceae</taxon>
        <taxon>Aeromicrobium</taxon>
    </lineage>
</organism>
<dbReference type="PANTHER" id="PTHR45674:SF4">
    <property type="entry name" value="DNA LIGASE 1"/>
    <property type="match status" value="1"/>
</dbReference>
<evidence type="ECO:0000313" key="6">
    <source>
        <dbReference type="EMBL" id="GAA2068857.1"/>
    </source>
</evidence>
<comment type="caution">
    <text evidence="6">The sequence shown here is derived from an EMBL/GenBank/DDBJ whole genome shotgun (WGS) entry which is preliminary data.</text>
</comment>
<dbReference type="Gene3D" id="3.30.470.30">
    <property type="entry name" value="DNA ligase/mRNA capping enzyme"/>
    <property type="match status" value="1"/>
</dbReference>
<comment type="catalytic activity">
    <reaction evidence="4">
        <text>ATP + (deoxyribonucleotide)n-3'-hydroxyl + 5'-phospho-(deoxyribonucleotide)m = (deoxyribonucleotide)n+m + AMP + diphosphate.</text>
        <dbReference type="EC" id="6.5.1.1"/>
    </reaction>
</comment>
<dbReference type="PANTHER" id="PTHR45674">
    <property type="entry name" value="DNA LIGASE 1/3 FAMILY MEMBER"/>
    <property type="match status" value="1"/>
</dbReference>
<comment type="similarity">
    <text evidence="1">Belongs to the ATP-dependent DNA ligase family.</text>
</comment>
<dbReference type="SUPFAM" id="SSF50249">
    <property type="entry name" value="Nucleic acid-binding proteins"/>
    <property type="match status" value="1"/>
</dbReference>
<evidence type="ECO:0000313" key="7">
    <source>
        <dbReference type="Proteomes" id="UP001501480"/>
    </source>
</evidence>
<dbReference type="InterPro" id="IPR044119">
    <property type="entry name" value="Adenylation_LigC-like"/>
</dbReference>
<name>A0ABN2VPN2_9ACTN</name>
<dbReference type="InterPro" id="IPR044117">
    <property type="entry name" value="OBF_LigC-like"/>
</dbReference>
<evidence type="ECO:0000256" key="4">
    <source>
        <dbReference type="ARBA" id="ARBA00034003"/>
    </source>
</evidence>
<sequence length="366" mass="40249">MDLPVMPPLRPMLARSVKGVPAADSVDGGLVYEPKWDGFRAIVFRDGDEVVIGSRSTKELGRYFPEIEAAVREQLPERCVVDAEIVTVVGDRLDFDTLSQRIHPAASRVAELAERTPASLVVFDLLALGDESLVDLPLAERRDRLEQALGDVHDPVHLTRTTYDAAEATEWFHAFEGAGLDGVVAKRLADPYVPNGRTMLKVKHARTADVVVAGYRLHKTSTDEQPLLGSMLLGLVADDGRLQHVGVCASFTAGRRAELVEELAPLVADPADHPWGAWQDAAAHAEGRLPGGQSRWTGTKDLSFVPLRPERVAEVGYEHMEGQGDGARFRHTAQFKRWRPDREPSSCTYAQLEEVVRYDLAQVLGP</sequence>